<dbReference type="Proteomes" id="UP000292886">
    <property type="component" value="Chromosome"/>
</dbReference>
<dbReference type="EMBL" id="CP037940">
    <property type="protein sequence ID" value="QBO36139.1"/>
    <property type="molecule type" value="Genomic_DNA"/>
</dbReference>
<name>A0A4P6YTP6_9LACO</name>
<gene>
    <name evidence="1" type="ORF">EQG49_06535</name>
</gene>
<dbReference type="RefSeq" id="WP_133363217.1">
    <property type="nucleotide sequence ID" value="NZ_CP037940.1"/>
</dbReference>
<dbReference type="KEGG" id="wei:EQG49_06535"/>
<proteinExistence type="predicted"/>
<evidence type="ECO:0008006" key="3">
    <source>
        <dbReference type="Google" id="ProtNLM"/>
    </source>
</evidence>
<accession>A0A4P6YTP6</accession>
<evidence type="ECO:0000313" key="2">
    <source>
        <dbReference type="Proteomes" id="UP000292886"/>
    </source>
</evidence>
<organism evidence="1 2">
    <name type="scientific">Periweissella cryptocerci</name>
    <dbReference type="NCBI Taxonomy" id="2506420"/>
    <lineage>
        <taxon>Bacteria</taxon>
        <taxon>Bacillati</taxon>
        <taxon>Bacillota</taxon>
        <taxon>Bacilli</taxon>
        <taxon>Lactobacillales</taxon>
        <taxon>Lactobacillaceae</taxon>
        <taxon>Periweissella</taxon>
    </lineage>
</organism>
<sequence>MKNNINDQAKKLLSTIYKSLAGDNNEAKELIKETFAKLDNEKNEPHVLLLQFVKQINPLIFQKKFSLTDEGHAAFKELTILAHSSNNNGMMFGFTATL</sequence>
<protein>
    <recommendedName>
        <fullName evidence="3">Bacteriocin immunity protein</fullName>
    </recommendedName>
</protein>
<evidence type="ECO:0000313" key="1">
    <source>
        <dbReference type="EMBL" id="QBO36139.1"/>
    </source>
</evidence>
<reference evidence="2" key="1">
    <citation type="submission" date="2019-03" db="EMBL/GenBank/DDBJ databases">
        <title>Weissella sp. 26KH-42 Genome sequencing.</title>
        <authorList>
            <person name="Heo J."/>
            <person name="Kim S.-J."/>
            <person name="Kim J.-S."/>
            <person name="Hong S.-B."/>
            <person name="Kwon S.-W."/>
        </authorList>
    </citation>
    <scope>NUCLEOTIDE SEQUENCE [LARGE SCALE GENOMIC DNA]</scope>
    <source>
        <strain evidence="2">26KH-42</strain>
    </source>
</reference>
<keyword evidence="2" id="KW-1185">Reference proteome</keyword>
<dbReference type="AlphaFoldDB" id="A0A4P6YTP6"/>